<dbReference type="AlphaFoldDB" id="A0A9P0KH31"/>
<dbReference type="OrthoDB" id="7398560at2759"/>
<evidence type="ECO:0000313" key="4">
    <source>
        <dbReference type="Proteomes" id="UP001152888"/>
    </source>
</evidence>
<feature type="domain" description="PiggyBac transposable element-derived protein" evidence="2">
    <location>
        <begin position="202"/>
        <end position="556"/>
    </location>
</feature>
<feature type="compositionally biased region" description="Acidic residues" evidence="1">
    <location>
        <begin position="38"/>
        <end position="57"/>
    </location>
</feature>
<evidence type="ECO:0000259" key="2">
    <source>
        <dbReference type="Pfam" id="PF13843"/>
    </source>
</evidence>
<dbReference type="PANTHER" id="PTHR46599:SF6">
    <property type="entry name" value="DUAL SPECIFICITY PHOSPHATASE 26"/>
    <property type="match status" value="1"/>
</dbReference>
<dbReference type="Pfam" id="PF13843">
    <property type="entry name" value="DDE_Tnp_1_7"/>
    <property type="match status" value="1"/>
</dbReference>
<feature type="compositionally biased region" description="Polar residues" evidence="1">
    <location>
        <begin position="112"/>
        <end position="141"/>
    </location>
</feature>
<gene>
    <name evidence="3" type="ORF">ACAOBT_LOCUS10289</name>
</gene>
<keyword evidence="4" id="KW-1185">Reference proteome</keyword>
<sequence length="667" mass="76866">MAKKWEDIRPLSQKELEDLIPKSDDELEDFWRLSSGSETEDNLEEDFSLSESEYEPETSDRESTDSDECNYRKRRRINRGSKPTQEHFPVECDQGDGQVDQLAAQNLEDEQSVSNDQEIETQRPNIENFSQTERGGSNQDISDNEDLHNLGDKPHETILNKGMRGKNGHRWCTVSNIRKRVAQRNIVHVMQGPSGAARDADSPSGAFQCLFDESIFGKILEHTNAHIAIRCENYTVAKSTVSTTTRQELNALIGLLIFAGAQKDNHLSTREMFDSRKSGSYYRATMSCERFEFLINNLRFDDKATRNERRTVDKFAPIREIWDQFVTKCNSSYKPGNYITIDEQLLGFRGRCPFKMYIPSKPSKYGIKIVMTCDMGTKYMLNAEPYLGKHTSTHGVPLAEYYVKKLTKDVHGSNRNITMDNWFTSVSLADQLLKPPYNLTILGTLRQNKREIPPEMLNLQNREVGSSLFCFDQQKTLLSYKTKKNKSVLVLSTMHEGSRICQNTQKPEIILHYNQTKGGVDAFDQMCGNRSCSRKTRRWPLCMFFGMLNMASINAWIIYNHNLQKRGKQTITRKAFMNQLHEELVRPWLEQRLRVPTLQRSLKLLISDIIGLPLPNDQTEPPALRRTTCYICPSKKRRMTSLYCTHCRRAFCAEHRARCCVTCDADK</sequence>
<dbReference type="InterPro" id="IPR029526">
    <property type="entry name" value="PGBD"/>
</dbReference>
<comment type="caution">
    <text evidence="3">The sequence shown here is derived from an EMBL/GenBank/DDBJ whole genome shotgun (WGS) entry which is preliminary data.</text>
</comment>
<protein>
    <recommendedName>
        <fullName evidence="2">PiggyBac transposable element-derived protein domain-containing protein</fullName>
    </recommendedName>
</protein>
<dbReference type="EMBL" id="CAKOFQ010006803">
    <property type="protein sequence ID" value="CAH1972965.1"/>
    <property type="molecule type" value="Genomic_DNA"/>
</dbReference>
<dbReference type="Proteomes" id="UP001152888">
    <property type="component" value="Unassembled WGS sequence"/>
</dbReference>
<evidence type="ECO:0000313" key="3">
    <source>
        <dbReference type="EMBL" id="CAH1972965.1"/>
    </source>
</evidence>
<evidence type="ECO:0000256" key="1">
    <source>
        <dbReference type="SAM" id="MobiDB-lite"/>
    </source>
</evidence>
<accession>A0A9P0KH31</accession>
<feature type="compositionally biased region" description="Basic and acidic residues" evidence="1">
    <location>
        <begin position="1"/>
        <end position="24"/>
    </location>
</feature>
<feature type="region of interest" description="Disordered" evidence="1">
    <location>
        <begin position="108"/>
        <end position="151"/>
    </location>
</feature>
<feature type="region of interest" description="Disordered" evidence="1">
    <location>
        <begin position="1"/>
        <end position="94"/>
    </location>
</feature>
<name>A0A9P0KH31_ACAOB</name>
<reference evidence="3" key="1">
    <citation type="submission" date="2022-03" db="EMBL/GenBank/DDBJ databases">
        <authorList>
            <person name="Sayadi A."/>
        </authorList>
    </citation>
    <scope>NUCLEOTIDE SEQUENCE</scope>
</reference>
<proteinExistence type="predicted"/>
<organism evidence="3 4">
    <name type="scientific">Acanthoscelides obtectus</name>
    <name type="common">Bean weevil</name>
    <name type="synonym">Bruchus obtectus</name>
    <dbReference type="NCBI Taxonomy" id="200917"/>
    <lineage>
        <taxon>Eukaryota</taxon>
        <taxon>Metazoa</taxon>
        <taxon>Ecdysozoa</taxon>
        <taxon>Arthropoda</taxon>
        <taxon>Hexapoda</taxon>
        <taxon>Insecta</taxon>
        <taxon>Pterygota</taxon>
        <taxon>Neoptera</taxon>
        <taxon>Endopterygota</taxon>
        <taxon>Coleoptera</taxon>
        <taxon>Polyphaga</taxon>
        <taxon>Cucujiformia</taxon>
        <taxon>Chrysomeloidea</taxon>
        <taxon>Chrysomelidae</taxon>
        <taxon>Bruchinae</taxon>
        <taxon>Bruchini</taxon>
        <taxon>Acanthoscelides</taxon>
    </lineage>
</organism>
<dbReference type="PANTHER" id="PTHR46599">
    <property type="entry name" value="PIGGYBAC TRANSPOSABLE ELEMENT-DERIVED PROTEIN 4"/>
    <property type="match status" value="1"/>
</dbReference>